<evidence type="ECO:0000313" key="9">
    <source>
        <dbReference type="Proteomes" id="UP000274429"/>
    </source>
</evidence>
<evidence type="ECO:0000256" key="4">
    <source>
        <dbReference type="ARBA" id="ARBA00022917"/>
    </source>
</evidence>
<dbReference type="Proteomes" id="UP000274429">
    <property type="component" value="Unassembled WGS sequence"/>
</dbReference>
<evidence type="ECO:0000313" key="10">
    <source>
        <dbReference type="WBParaSite" id="TTAC_0000426401-mRNA-1"/>
    </source>
</evidence>
<dbReference type="InterPro" id="IPR014729">
    <property type="entry name" value="Rossmann-like_a/b/a_fold"/>
</dbReference>
<dbReference type="Gene3D" id="3.40.50.620">
    <property type="entry name" value="HUPs"/>
    <property type="match status" value="1"/>
</dbReference>
<proteinExistence type="inferred from homology"/>
<name>A0A0R3WU24_HYDTA</name>
<dbReference type="GO" id="GO:0006424">
    <property type="term" value="P:glutamyl-tRNA aminoacylation"/>
    <property type="evidence" value="ECO:0007669"/>
    <property type="project" value="TreeGrafter"/>
</dbReference>
<dbReference type="PANTHER" id="PTHR43097">
    <property type="entry name" value="GLUTAMINE-TRNA LIGASE"/>
    <property type="match status" value="1"/>
</dbReference>
<keyword evidence="4 6" id="KW-0648">Protein biosynthesis</keyword>
<dbReference type="OrthoDB" id="1350766at2759"/>
<evidence type="ECO:0000256" key="1">
    <source>
        <dbReference type="ARBA" id="ARBA00022598"/>
    </source>
</evidence>
<comment type="similarity">
    <text evidence="6">Belongs to the class-I aminoacyl-tRNA synthetase family.</text>
</comment>
<keyword evidence="2 6" id="KW-0547">Nucleotide-binding</keyword>
<dbReference type="Pfam" id="PF00749">
    <property type="entry name" value="tRNA-synt_1c"/>
    <property type="match status" value="1"/>
</dbReference>
<keyword evidence="1 6" id="KW-0436">Ligase</keyword>
<evidence type="ECO:0000256" key="3">
    <source>
        <dbReference type="ARBA" id="ARBA00022840"/>
    </source>
</evidence>
<reference evidence="8 9" key="2">
    <citation type="submission" date="2018-11" db="EMBL/GenBank/DDBJ databases">
        <authorList>
            <consortium name="Pathogen Informatics"/>
        </authorList>
    </citation>
    <scope>NUCLEOTIDE SEQUENCE [LARGE SCALE GENOMIC DNA]</scope>
</reference>
<dbReference type="InterPro" id="IPR050132">
    <property type="entry name" value="Gln/Glu-tRNA_Ligase"/>
</dbReference>
<protein>
    <submittedName>
        <fullName evidence="10">tRNA-synt_1c domain-containing protein</fullName>
    </submittedName>
</protein>
<keyword evidence="5 6" id="KW-0030">Aminoacyl-tRNA synthetase</keyword>
<evidence type="ECO:0000256" key="6">
    <source>
        <dbReference type="RuleBase" id="RU363037"/>
    </source>
</evidence>
<keyword evidence="3 6" id="KW-0067">ATP-binding</keyword>
<reference evidence="10" key="1">
    <citation type="submission" date="2017-02" db="UniProtKB">
        <authorList>
            <consortium name="WormBaseParasite"/>
        </authorList>
    </citation>
    <scope>IDENTIFICATION</scope>
</reference>
<dbReference type="GO" id="GO:0017102">
    <property type="term" value="C:methionyl glutamyl tRNA synthetase complex"/>
    <property type="evidence" value="ECO:0007669"/>
    <property type="project" value="TreeGrafter"/>
</dbReference>
<accession>A0A0R3WU24</accession>
<organism evidence="10">
    <name type="scientific">Hydatigena taeniaeformis</name>
    <name type="common">Feline tapeworm</name>
    <name type="synonym">Taenia taeniaeformis</name>
    <dbReference type="NCBI Taxonomy" id="6205"/>
    <lineage>
        <taxon>Eukaryota</taxon>
        <taxon>Metazoa</taxon>
        <taxon>Spiralia</taxon>
        <taxon>Lophotrochozoa</taxon>
        <taxon>Platyhelminthes</taxon>
        <taxon>Cestoda</taxon>
        <taxon>Eucestoda</taxon>
        <taxon>Cyclophyllidea</taxon>
        <taxon>Taeniidae</taxon>
        <taxon>Hydatigera</taxon>
    </lineage>
</organism>
<evidence type="ECO:0000313" key="8">
    <source>
        <dbReference type="EMBL" id="VDM24514.1"/>
    </source>
</evidence>
<dbReference type="InterPro" id="IPR020058">
    <property type="entry name" value="Glu/Gln-tRNA-synth_Ib_cat-dom"/>
</dbReference>
<dbReference type="EMBL" id="UYWX01003997">
    <property type="protein sequence ID" value="VDM24514.1"/>
    <property type="molecule type" value="Genomic_DNA"/>
</dbReference>
<gene>
    <name evidence="8" type="ORF">TTAC_LOCUS4246</name>
</gene>
<sequence>MCDALKIRKPLVIDFSRLALQSTILSKRKLTWFVEQGLVSGWDDPRMPTVRGILRHGLTPEGLRQFILAQGSSKSTGTMEWDKIWAFNKKVIDPVAPRYTALSLSRGGVVPVRVKGQKTDETKQVTVLSSL</sequence>
<evidence type="ECO:0000256" key="2">
    <source>
        <dbReference type="ARBA" id="ARBA00022741"/>
    </source>
</evidence>
<dbReference type="AlphaFoldDB" id="A0A0R3WU24"/>
<keyword evidence="9" id="KW-1185">Reference proteome</keyword>
<dbReference type="WBParaSite" id="TTAC_0000426401-mRNA-1">
    <property type="protein sequence ID" value="TTAC_0000426401-mRNA-1"/>
    <property type="gene ID" value="TTAC_0000426401"/>
</dbReference>
<dbReference type="SUPFAM" id="SSF52374">
    <property type="entry name" value="Nucleotidylyl transferase"/>
    <property type="match status" value="1"/>
</dbReference>
<dbReference type="PANTHER" id="PTHR43097:SF5">
    <property type="entry name" value="GLUTAMATE--TRNA LIGASE"/>
    <property type="match status" value="1"/>
</dbReference>
<dbReference type="STRING" id="6205.A0A0R3WU24"/>
<evidence type="ECO:0000256" key="5">
    <source>
        <dbReference type="ARBA" id="ARBA00023146"/>
    </source>
</evidence>
<evidence type="ECO:0000259" key="7">
    <source>
        <dbReference type="Pfam" id="PF00749"/>
    </source>
</evidence>
<dbReference type="GO" id="GO:0005524">
    <property type="term" value="F:ATP binding"/>
    <property type="evidence" value="ECO:0007669"/>
    <property type="project" value="UniProtKB-KW"/>
</dbReference>
<feature type="domain" description="Glutamyl/glutaminyl-tRNA synthetase class Ib catalytic" evidence="7">
    <location>
        <begin position="1"/>
        <end position="93"/>
    </location>
</feature>
<dbReference type="GO" id="GO:0004818">
    <property type="term" value="F:glutamate-tRNA ligase activity"/>
    <property type="evidence" value="ECO:0007669"/>
    <property type="project" value="TreeGrafter"/>
</dbReference>
<dbReference type="GO" id="GO:0005829">
    <property type="term" value="C:cytosol"/>
    <property type="evidence" value="ECO:0007669"/>
    <property type="project" value="TreeGrafter"/>
</dbReference>